<reference evidence="2 3" key="1">
    <citation type="submission" date="2018-05" db="EMBL/GenBank/DDBJ databases">
        <title>Genome sequencing and assembly of the regulated plant pathogen Lachnellula willkommii and related sister species for the development of diagnostic species identification markers.</title>
        <authorList>
            <person name="Giroux E."/>
            <person name="Bilodeau G."/>
        </authorList>
    </citation>
    <scope>NUCLEOTIDE SEQUENCE [LARGE SCALE GENOMIC DNA]</scope>
    <source>
        <strain evidence="2 3">CBS 185.66</strain>
    </source>
</reference>
<dbReference type="InterPro" id="IPR027417">
    <property type="entry name" value="P-loop_NTPase"/>
</dbReference>
<dbReference type="GeneID" id="41989234"/>
<protein>
    <submittedName>
        <fullName evidence="2">Kinesin light chain</fullName>
    </submittedName>
</protein>
<dbReference type="InterPro" id="IPR011990">
    <property type="entry name" value="TPR-like_helical_dom_sf"/>
</dbReference>
<feature type="domain" description="NB-ARC" evidence="1">
    <location>
        <begin position="87"/>
        <end position="249"/>
    </location>
</feature>
<dbReference type="Gene3D" id="3.40.50.300">
    <property type="entry name" value="P-loop containing nucleotide triphosphate hydrolases"/>
    <property type="match status" value="1"/>
</dbReference>
<accession>A0A8H8TTY0</accession>
<dbReference type="Pfam" id="PF00931">
    <property type="entry name" value="NB-ARC"/>
    <property type="match status" value="1"/>
</dbReference>
<dbReference type="EMBL" id="QGMH01000302">
    <property type="protein sequence ID" value="TVY22254.1"/>
    <property type="molecule type" value="Genomic_DNA"/>
</dbReference>
<dbReference type="InterPro" id="IPR019734">
    <property type="entry name" value="TPR_rpt"/>
</dbReference>
<dbReference type="SUPFAM" id="SSF48452">
    <property type="entry name" value="TPR-like"/>
    <property type="match status" value="1"/>
</dbReference>
<evidence type="ECO:0000259" key="1">
    <source>
        <dbReference type="Pfam" id="PF00931"/>
    </source>
</evidence>
<dbReference type="InterPro" id="IPR002182">
    <property type="entry name" value="NB-ARC"/>
</dbReference>
<gene>
    <name evidence="2" type="primary">KLC1</name>
    <name evidence="2" type="ORF">LHYA1_G009036</name>
</gene>
<dbReference type="SMART" id="SM00028">
    <property type="entry name" value="TPR"/>
    <property type="match status" value="3"/>
</dbReference>
<evidence type="ECO:0000313" key="2">
    <source>
        <dbReference type="EMBL" id="TVY22254.1"/>
    </source>
</evidence>
<feature type="non-terminal residue" evidence="2">
    <location>
        <position position="608"/>
    </location>
</feature>
<organism evidence="2 3">
    <name type="scientific">Lachnellula hyalina</name>
    <dbReference type="NCBI Taxonomy" id="1316788"/>
    <lineage>
        <taxon>Eukaryota</taxon>
        <taxon>Fungi</taxon>
        <taxon>Dikarya</taxon>
        <taxon>Ascomycota</taxon>
        <taxon>Pezizomycotina</taxon>
        <taxon>Leotiomycetes</taxon>
        <taxon>Helotiales</taxon>
        <taxon>Lachnaceae</taxon>
        <taxon>Lachnellula</taxon>
    </lineage>
</organism>
<dbReference type="Proteomes" id="UP000431533">
    <property type="component" value="Unassembled WGS sequence"/>
</dbReference>
<evidence type="ECO:0000313" key="3">
    <source>
        <dbReference type="Proteomes" id="UP000431533"/>
    </source>
</evidence>
<sequence length="608" mass="68083">MNKFGNADEEDFETMAEVIDDMIKASSALVLARSQLGEHKWKLTSLADYGKHKVDFSLRGVPVVGHFIQRDAEMRDLERLLLEHAADTSRQKVVVLHGLGGIGKTQLAVECAREHHRRFSSVIWLDGSSKASLKQSFVGMAQRLPQDELTADGVEMLGQPAIDGDAAVRECLRWLSLLSNRQWLLVFDNVDRDFHNQDDPQAYNVKAYFPQTDHGLILITSRLASLQRYGLGIKVGTVGTEQARAILEKNAGRMIKDADAILDRLDGLPLALTQAGSYIQETNMSAFDYAKHYDSTWERLMQSQGQLPLEEYGDRNVLTTWMISYEQVQKQSEEAAWLLKLWGFLDHGELWYELVAAGSKFPEDIDTPTWLLEIAEDELAYTNAVGLLSRYSLADAREDSNSHSMHSVLHRWCKRLAENEERYDLGCIAAGIVALNAPSESEAEFWKKRRRLLVHAIIVSGWIVGVYSIGKQTGGGKFPAWIYHNLGHILAGEVRFKEAEAMFTRALQGYEEALGPKHILTLSAVWRLGSLYAGQGQLAEAEVIYTRALQGYKEALGPKHTSTLQIVGNLGILYRKQGKLAEAEVMYTQALQGCKETLGPKHTLILLT</sequence>
<dbReference type="OrthoDB" id="1658288at2759"/>
<dbReference type="PRINTS" id="PR00364">
    <property type="entry name" value="DISEASERSIST"/>
</dbReference>
<dbReference type="InterPro" id="IPR053137">
    <property type="entry name" value="NLR-like"/>
</dbReference>
<dbReference type="RefSeq" id="XP_031001042.1">
    <property type="nucleotide sequence ID" value="XM_031153940.1"/>
</dbReference>
<dbReference type="AlphaFoldDB" id="A0A8H8TTY0"/>
<dbReference type="PANTHER" id="PTHR46082:SF6">
    <property type="entry name" value="AAA+ ATPASE DOMAIN-CONTAINING PROTEIN-RELATED"/>
    <property type="match status" value="1"/>
</dbReference>
<keyword evidence="3" id="KW-1185">Reference proteome</keyword>
<dbReference type="Pfam" id="PF13374">
    <property type="entry name" value="TPR_10"/>
    <property type="match status" value="1"/>
</dbReference>
<dbReference type="PANTHER" id="PTHR46082">
    <property type="entry name" value="ATP/GTP-BINDING PROTEIN-RELATED"/>
    <property type="match status" value="1"/>
</dbReference>
<comment type="caution">
    <text evidence="2">The sequence shown here is derived from an EMBL/GenBank/DDBJ whole genome shotgun (WGS) entry which is preliminary data.</text>
</comment>
<dbReference type="Gene3D" id="1.25.40.10">
    <property type="entry name" value="Tetratricopeptide repeat domain"/>
    <property type="match status" value="1"/>
</dbReference>
<dbReference type="GO" id="GO:0043531">
    <property type="term" value="F:ADP binding"/>
    <property type="evidence" value="ECO:0007669"/>
    <property type="project" value="InterPro"/>
</dbReference>
<dbReference type="SUPFAM" id="SSF52540">
    <property type="entry name" value="P-loop containing nucleoside triphosphate hydrolases"/>
    <property type="match status" value="1"/>
</dbReference>
<proteinExistence type="predicted"/>
<name>A0A8H8TTY0_9HELO</name>
<dbReference type="Pfam" id="PF13424">
    <property type="entry name" value="TPR_12"/>
    <property type="match status" value="1"/>
</dbReference>